<evidence type="ECO:0000256" key="6">
    <source>
        <dbReference type="ARBA" id="ARBA00023034"/>
    </source>
</evidence>
<evidence type="ECO:0000256" key="7">
    <source>
        <dbReference type="ARBA" id="ARBA00023136"/>
    </source>
</evidence>
<feature type="region of interest" description="Disordered" evidence="9">
    <location>
        <begin position="1"/>
        <end position="49"/>
    </location>
</feature>
<dbReference type="GO" id="GO:0007030">
    <property type="term" value="P:Golgi organization"/>
    <property type="evidence" value="ECO:0007669"/>
    <property type="project" value="InterPro"/>
</dbReference>
<evidence type="ECO:0000259" key="10">
    <source>
        <dbReference type="Pfam" id="PF06148"/>
    </source>
</evidence>
<evidence type="ECO:0000256" key="3">
    <source>
        <dbReference type="ARBA" id="ARBA00020977"/>
    </source>
</evidence>
<feature type="domain" description="Conserved oligomeric Golgi complex subunit 2 N-terminal" evidence="10">
    <location>
        <begin position="55"/>
        <end position="137"/>
    </location>
</feature>
<dbReference type="EMBL" id="CP034206">
    <property type="protein sequence ID" value="QBZ58666.1"/>
    <property type="molecule type" value="Genomic_DNA"/>
</dbReference>
<comment type="similarity">
    <text evidence="2">Belongs to the COG2 family.</text>
</comment>
<keyword evidence="7" id="KW-0472">Membrane</keyword>
<protein>
    <recommendedName>
        <fullName evidence="3">Conserved oligomeric Golgi complex subunit 2</fullName>
    </recommendedName>
    <alternativeName>
        <fullName evidence="8">Component of oligomeric Golgi complex 2</fullName>
    </alternativeName>
</protein>
<dbReference type="InterPro" id="IPR024602">
    <property type="entry name" value="COG_su2_N"/>
</dbReference>
<dbReference type="PANTHER" id="PTHR12961:SF0">
    <property type="entry name" value="CONSERVED OLIGOMERIC GOLGI COMPLEX SUBUNIT 2"/>
    <property type="match status" value="1"/>
</dbReference>
<dbReference type="GO" id="GO:0017119">
    <property type="term" value="C:Golgi transport complex"/>
    <property type="evidence" value="ECO:0007669"/>
    <property type="project" value="TreeGrafter"/>
</dbReference>
<feature type="compositionally biased region" description="Polar residues" evidence="9">
    <location>
        <begin position="18"/>
        <end position="31"/>
    </location>
</feature>
<name>A0A4P7NBX1_PYROR</name>
<dbReference type="AlphaFoldDB" id="A0A4P7NBX1"/>
<dbReference type="PANTHER" id="PTHR12961">
    <property type="entry name" value="CONSERVED OLIGOMERIC GOLGI COMPLEX COMPONENT 2"/>
    <property type="match status" value="1"/>
</dbReference>
<accession>A0A4P7NBX1</accession>
<evidence type="ECO:0000256" key="8">
    <source>
        <dbReference type="ARBA" id="ARBA00031344"/>
    </source>
</evidence>
<evidence type="ECO:0000256" key="4">
    <source>
        <dbReference type="ARBA" id="ARBA00022448"/>
    </source>
</evidence>
<evidence type="ECO:0000313" key="12">
    <source>
        <dbReference type="Proteomes" id="UP000294847"/>
    </source>
</evidence>
<dbReference type="GO" id="GO:0000139">
    <property type="term" value="C:Golgi membrane"/>
    <property type="evidence" value="ECO:0007669"/>
    <property type="project" value="UniProtKB-SubCell"/>
</dbReference>
<feature type="compositionally biased region" description="Low complexity" evidence="9">
    <location>
        <begin position="32"/>
        <end position="41"/>
    </location>
</feature>
<comment type="subcellular location">
    <subcellularLocation>
        <location evidence="1">Golgi apparatus membrane</location>
        <topology evidence="1">Peripheral membrane protein</topology>
    </subcellularLocation>
</comment>
<keyword evidence="4" id="KW-0813">Transport</keyword>
<feature type="compositionally biased region" description="Acidic residues" evidence="9">
    <location>
        <begin position="208"/>
        <end position="225"/>
    </location>
</feature>
<reference evidence="11 12" key="1">
    <citation type="journal article" date="2019" name="Mol. Biol. Evol.">
        <title>Blast fungal genomes show frequent chromosomal changes, gene gains and losses, and effector gene turnover.</title>
        <authorList>
            <person name="Gomez Luciano L.B."/>
            <person name="Jason Tsai I."/>
            <person name="Chuma I."/>
            <person name="Tosa Y."/>
            <person name="Chen Y.H."/>
            <person name="Li J.Y."/>
            <person name="Li M.Y."/>
            <person name="Jade Lu M.Y."/>
            <person name="Nakayashiki H."/>
            <person name="Li W.H."/>
        </authorList>
    </citation>
    <scope>NUCLEOTIDE SEQUENCE [LARGE SCALE GENOMIC DNA]</scope>
    <source>
        <strain evidence="11">MZ5-1-6</strain>
    </source>
</reference>
<evidence type="ECO:0000256" key="5">
    <source>
        <dbReference type="ARBA" id="ARBA00022927"/>
    </source>
</evidence>
<keyword evidence="5" id="KW-0653">Protein transport</keyword>
<dbReference type="GO" id="GO:0015031">
    <property type="term" value="P:protein transport"/>
    <property type="evidence" value="ECO:0007669"/>
    <property type="project" value="UniProtKB-KW"/>
</dbReference>
<dbReference type="SMR" id="A0A4P7NBX1"/>
<gene>
    <name evidence="11" type="ORF">PoMZ_03624</name>
</gene>
<proteinExistence type="inferred from homology"/>
<evidence type="ECO:0000313" key="11">
    <source>
        <dbReference type="EMBL" id="QBZ58666.1"/>
    </source>
</evidence>
<dbReference type="OMA" id="YKLMGED"/>
<dbReference type="Proteomes" id="UP000294847">
    <property type="component" value="Chromosome 3"/>
</dbReference>
<keyword evidence="6" id="KW-0333">Golgi apparatus</keyword>
<dbReference type="Pfam" id="PF06148">
    <property type="entry name" value="COG2_N"/>
    <property type="match status" value="1"/>
</dbReference>
<dbReference type="GO" id="GO:0006891">
    <property type="term" value="P:intra-Golgi vesicle-mediated transport"/>
    <property type="evidence" value="ECO:0007669"/>
    <property type="project" value="TreeGrafter"/>
</dbReference>
<feature type="region of interest" description="Disordered" evidence="9">
    <location>
        <begin position="208"/>
        <end position="230"/>
    </location>
</feature>
<evidence type="ECO:0000256" key="2">
    <source>
        <dbReference type="ARBA" id="ARBA00007603"/>
    </source>
</evidence>
<dbReference type="InterPro" id="IPR009316">
    <property type="entry name" value="COG2"/>
</dbReference>
<organism evidence="11 12">
    <name type="scientific">Pyricularia oryzae</name>
    <name type="common">Rice blast fungus</name>
    <name type="synonym">Magnaporthe oryzae</name>
    <dbReference type="NCBI Taxonomy" id="318829"/>
    <lineage>
        <taxon>Eukaryota</taxon>
        <taxon>Fungi</taxon>
        <taxon>Dikarya</taxon>
        <taxon>Ascomycota</taxon>
        <taxon>Pezizomycotina</taxon>
        <taxon>Sordariomycetes</taxon>
        <taxon>Sordariomycetidae</taxon>
        <taxon>Magnaporthales</taxon>
        <taxon>Pyriculariaceae</taxon>
        <taxon>Pyricularia</taxon>
    </lineage>
</organism>
<dbReference type="VEuPathDB" id="FungiDB:M_BR32_EuGene_00076431"/>
<evidence type="ECO:0000256" key="9">
    <source>
        <dbReference type="SAM" id="MobiDB-lite"/>
    </source>
</evidence>
<sequence>MSGGVGLGLQQPPKSPLSPRQTTSYSGFQLPSSGSSQASNDSDSDDGALPFPTALARKDFLAPDFDAAAYLSSLFPSDVDTTSAHRHQTLEDLRSDLRERSATISAELLELVNANYTSFLSLGDELKGGEDRVEDVRVALLGFRRAVEDIKSQIARRKYDVSDACDELGAVRHGIEKARRMLELDERIGALEARLAVDSLPRGSVDDIFDDLSDEDDDEDDDLDHEDSTVDKTFVGSSPKRLLSLSREYMLVNQVADIVGRDTPFARQMEERIQRCRNTLLLDLNTASKEARSAGPRGQVRILKFLAIYRLLGAEAEAVAVFKKR</sequence>
<evidence type="ECO:0000256" key="1">
    <source>
        <dbReference type="ARBA" id="ARBA00004395"/>
    </source>
</evidence>